<keyword evidence="3" id="KW-1185">Reference proteome</keyword>
<name>A0A7U2FGS2_PHANO</name>
<keyword evidence="1" id="KW-0732">Signal</keyword>
<reference evidence="3" key="1">
    <citation type="journal article" date="2021" name="BMC Genomics">
        <title>Chromosome-level genome assembly and manually-curated proteome of model necrotroph Parastagonospora nodorum Sn15 reveals a genome-wide trove of candidate effector homologs, and redundancy of virulence-related functions within an accessory chromosome.</title>
        <authorList>
            <person name="Bertazzoni S."/>
            <person name="Jones D.A.B."/>
            <person name="Phan H.T."/>
            <person name="Tan K.-C."/>
            <person name="Hane J.K."/>
        </authorList>
    </citation>
    <scope>NUCLEOTIDE SEQUENCE [LARGE SCALE GENOMIC DNA]</scope>
    <source>
        <strain evidence="3">SN15 / ATCC MYA-4574 / FGSC 10173)</strain>
    </source>
</reference>
<dbReference type="VEuPathDB" id="FungiDB:JI435_108540"/>
<feature type="signal peptide" evidence="1">
    <location>
        <begin position="1"/>
        <end position="18"/>
    </location>
</feature>
<gene>
    <name evidence="2" type="ORF">JI435_108540</name>
</gene>
<sequence length="153" mass="15820">MLFSNTLIACLAGSLAAAAPMIEQHVTLVEQVTGWTFPVSGAGCNAGSTNCVISAGKTYAVSKTISIGFGLDAGLGDVVRRELAKPGAGASFSFGYSFSESHATSVTVSGMQTTYSCYNGELEAPVTQDFEVSYPVTYADSAQDSEAVITYSI</sequence>
<protein>
    <recommendedName>
        <fullName evidence="4">Ig-like domain-containing protein</fullName>
    </recommendedName>
</protein>
<evidence type="ECO:0000313" key="3">
    <source>
        <dbReference type="Proteomes" id="UP000663193"/>
    </source>
</evidence>
<proteinExistence type="predicted"/>
<accession>A0A7U2FGS2</accession>
<evidence type="ECO:0008006" key="4">
    <source>
        <dbReference type="Google" id="ProtNLM"/>
    </source>
</evidence>
<dbReference type="Proteomes" id="UP000663193">
    <property type="component" value="Chromosome 18"/>
</dbReference>
<dbReference type="AlphaFoldDB" id="A0A7U2FGS2"/>
<evidence type="ECO:0000256" key="1">
    <source>
        <dbReference type="SAM" id="SignalP"/>
    </source>
</evidence>
<dbReference type="EMBL" id="CP069040">
    <property type="protein sequence ID" value="QRD04933.1"/>
    <property type="molecule type" value="Genomic_DNA"/>
</dbReference>
<organism evidence="2 3">
    <name type="scientific">Phaeosphaeria nodorum (strain SN15 / ATCC MYA-4574 / FGSC 10173)</name>
    <name type="common">Glume blotch fungus</name>
    <name type="synonym">Parastagonospora nodorum</name>
    <dbReference type="NCBI Taxonomy" id="321614"/>
    <lineage>
        <taxon>Eukaryota</taxon>
        <taxon>Fungi</taxon>
        <taxon>Dikarya</taxon>
        <taxon>Ascomycota</taxon>
        <taxon>Pezizomycotina</taxon>
        <taxon>Dothideomycetes</taxon>
        <taxon>Pleosporomycetidae</taxon>
        <taxon>Pleosporales</taxon>
        <taxon>Pleosporineae</taxon>
        <taxon>Phaeosphaeriaceae</taxon>
        <taxon>Parastagonospora</taxon>
    </lineage>
</organism>
<feature type="chain" id="PRO_5031331404" description="Ig-like domain-containing protein" evidence="1">
    <location>
        <begin position="19"/>
        <end position="153"/>
    </location>
</feature>
<evidence type="ECO:0000313" key="2">
    <source>
        <dbReference type="EMBL" id="QRD04933.1"/>
    </source>
</evidence>